<name>A0A3P6PLV2_DIBLA</name>
<reference evidence="1 2" key="1">
    <citation type="submission" date="2018-11" db="EMBL/GenBank/DDBJ databases">
        <authorList>
            <consortium name="Pathogen Informatics"/>
        </authorList>
    </citation>
    <scope>NUCLEOTIDE SEQUENCE [LARGE SCALE GENOMIC DNA]</scope>
</reference>
<gene>
    <name evidence="1" type="ORF">DILT_LOCUS472</name>
</gene>
<protein>
    <submittedName>
        <fullName evidence="1">Uncharacterized protein</fullName>
    </submittedName>
</protein>
<proteinExistence type="predicted"/>
<sequence length="78" mass="8810">MKSLEIVLVTEVGKENNIQHMLRKVKRATGRVTVNDIDALATKAREQSVEFRRRVSQRVSLLGVGGLIEDYQDEEEGV</sequence>
<dbReference type="Proteomes" id="UP000281553">
    <property type="component" value="Unassembled WGS sequence"/>
</dbReference>
<evidence type="ECO:0000313" key="2">
    <source>
        <dbReference type="Proteomes" id="UP000281553"/>
    </source>
</evidence>
<dbReference type="EMBL" id="UYRU01001979">
    <property type="protein sequence ID" value="VDK33000.1"/>
    <property type="molecule type" value="Genomic_DNA"/>
</dbReference>
<dbReference type="AlphaFoldDB" id="A0A3P6PLV2"/>
<organism evidence="1 2">
    <name type="scientific">Dibothriocephalus latus</name>
    <name type="common">Fish tapeworm</name>
    <name type="synonym">Diphyllobothrium latum</name>
    <dbReference type="NCBI Taxonomy" id="60516"/>
    <lineage>
        <taxon>Eukaryota</taxon>
        <taxon>Metazoa</taxon>
        <taxon>Spiralia</taxon>
        <taxon>Lophotrochozoa</taxon>
        <taxon>Platyhelminthes</taxon>
        <taxon>Cestoda</taxon>
        <taxon>Eucestoda</taxon>
        <taxon>Diphyllobothriidea</taxon>
        <taxon>Diphyllobothriidae</taxon>
        <taxon>Dibothriocephalus</taxon>
    </lineage>
</organism>
<evidence type="ECO:0000313" key="1">
    <source>
        <dbReference type="EMBL" id="VDK33000.1"/>
    </source>
</evidence>
<accession>A0A3P6PLV2</accession>
<keyword evidence="2" id="KW-1185">Reference proteome</keyword>